<gene>
    <name evidence="3" type="ORF">DLAC_10279</name>
</gene>
<protein>
    <submittedName>
        <fullName evidence="3">CMP/dCMP deaminase</fullName>
    </submittedName>
</protein>
<feature type="chain" id="PRO_5007592829" evidence="1">
    <location>
        <begin position="20"/>
        <end position="224"/>
    </location>
</feature>
<dbReference type="InterPro" id="IPR002125">
    <property type="entry name" value="CMP_dCMP_dom"/>
</dbReference>
<dbReference type="AlphaFoldDB" id="A0A151Z506"/>
<dbReference type="SUPFAM" id="SSF53927">
    <property type="entry name" value="Cytidine deaminase-like"/>
    <property type="match status" value="1"/>
</dbReference>
<evidence type="ECO:0000259" key="2">
    <source>
        <dbReference type="Pfam" id="PF00383"/>
    </source>
</evidence>
<proteinExistence type="predicted"/>
<keyword evidence="4" id="KW-1185">Reference proteome</keyword>
<dbReference type="PANTHER" id="PTHR11079:SF201">
    <property type="entry name" value="CMP_DCMP DEAMINASE, ZINC-BINDING DOMAIN-CONTAINING PROTEIN"/>
    <property type="match status" value="1"/>
</dbReference>
<feature type="signal peptide" evidence="1">
    <location>
        <begin position="1"/>
        <end position="19"/>
    </location>
</feature>
<dbReference type="EMBL" id="LODT01000042">
    <property type="protein sequence ID" value="KYQ89053.1"/>
    <property type="molecule type" value="Genomic_DNA"/>
</dbReference>
<dbReference type="Gene3D" id="3.40.140.10">
    <property type="entry name" value="Cytidine Deaminase, domain 2"/>
    <property type="match status" value="1"/>
</dbReference>
<dbReference type="GO" id="GO:0052717">
    <property type="term" value="F:tRNA-specific adenosine-34 deaminase activity"/>
    <property type="evidence" value="ECO:0007669"/>
    <property type="project" value="TreeGrafter"/>
</dbReference>
<accession>A0A151Z506</accession>
<dbReference type="PANTHER" id="PTHR11079">
    <property type="entry name" value="CYTOSINE DEAMINASE FAMILY MEMBER"/>
    <property type="match status" value="1"/>
</dbReference>
<evidence type="ECO:0000313" key="3">
    <source>
        <dbReference type="EMBL" id="KYQ89053.1"/>
    </source>
</evidence>
<dbReference type="FunCoup" id="A0A151Z506">
    <property type="interactions" value="1"/>
</dbReference>
<keyword evidence="1" id="KW-0732">Signal</keyword>
<comment type="caution">
    <text evidence="3">The sequence shown here is derived from an EMBL/GenBank/DDBJ whole genome shotgun (WGS) entry which is preliminary data.</text>
</comment>
<feature type="domain" description="CMP/dCMP-type deaminase" evidence="2">
    <location>
        <begin position="59"/>
        <end position="143"/>
    </location>
</feature>
<dbReference type="Pfam" id="PF00383">
    <property type="entry name" value="dCMP_cyt_deam_1"/>
    <property type="match status" value="1"/>
</dbReference>
<evidence type="ECO:0000313" key="4">
    <source>
        <dbReference type="Proteomes" id="UP000076078"/>
    </source>
</evidence>
<dbReference type="STRING" id="361077.A0A151Z506"/>
<dbReference type="InParanoid" id="A0A151Z506"/>
<dbReference type="GO" id="GO:0002100">
    <property type="term" value="P:tRNA wobble adenosine to inosine editing"/>
    <property type="evidence" value="ECO:0007669"/>
    <property type="project" value="TreeGrafter"/>
</dbReference>
<evidence type="ECO:0000256" key="1">
    <source>
        <dbReference type="SAM" id="SignalP"/>
    </source>
</evidence>
<name>A0A151Z506_TIELA</name>
<dbReference type="OrthoDB" id="15457at2759"/>
<dbReference type="InterPro" id="IPR016193">
    <property type="entry name" value="Cytidine_deaminase-like"/>
</dbReference>
<sequence>MKSTCLLVLLAAMVAISAAHEYKAPWVEIDPSYVYRPKDLRQSERLFHEAKMKEIIDHAISKGSVFASSVVNATSGQTICINTNAVGAKKDMTQHGEIVVMQNCSSIYGLFDWTGFYLYTTGESCPMCQSAAMWNRYSKIIFGSSIKFLYCNHCQSQILIESQVINSMGYGLNDFGEYVPAQIIGGILEENTNSLFKNYCNPGPNDTNSQSVHPACLTDSDDDN</sequence>
<organism evidence="3 4">
    <name type="scientific">Tieghemostelium lacteum</name>
    <name type="common">Slime mold</name>
    <name type="synonym">Dictyostelium lacteum</name>
    <dbReference type="NCBI Taxonomy" id="361077"/>
    <lineage>
        <taxon>Eukaryota</taxon>
        <taxon>Amoebozoa</taxon>
        <taxon>Evosea</taxon>
        <taxon>Eumycetozoa</taxon>
        <taxon>Dictyostelia</taxon>
        <taxon>Dictyosteliales</taxon>
        <taxon>Raperosteliaceae</taxon>
        <taxon>Tieghemostelium</taxon>
    </lineage>
</organism>
<reference evidence="3 4" key="1">
    <citation type="submission" date="2015-12" db="EMBL/GenBank/DDBJ databases">
        <title>Dictyostelia acquired genes for synthesis and detection of signals that induce cell-type specialization by lateral gene transfer from prokaryotes.</title>
        <authorList>
            <person name="Gloeckner G."/>
            <person name="Schaap P."/>
        </authorList>
    </citation>
    <scope>NUCLEOTIDE SEQUENCE [LARGE SCALE GENOMIC DNA]</scope>
    <source>
        <strain evidence="3 4">TK</strain>
    </source>
</reference>
<dbReference type="Proteomes" id="UP000076078">
    <property type="component" value="Unassembled WGS sequence"/>
</dbReference>